<evidence type="ECO:0000313" key="1">
    <source>
        <dbReference type="EMBL" id="AAZ24483.1"/>
    </source>
</evidence>
<dbReference type="KEGG" id="cps:CPS_3445"/>
<organism evidence="1 2">
    <name type="scientific">Colwellia psychrerythraea (strain 34H / ATCC BAA-681)</name>
    <name type="common">Vibrio psychroerythus</name>
    <dbReference type="NCBI Taxonomy" id="167879"/>
    <lineage>
        <taxon>Bacteria</taxon>
        <taxon>Pseudomonadati</taxon>
        <taxon>Pseudomonadota</taxon>
        <taxon>Gammaproteobacteria</taxon>
        <taxon>Alteromonadales</taxon>
        <taxon>Colwelliaceae</taxon>
        <taxon>Colwellia</taxon>
    </lineage>
</organism>
<dbReference type="STRING" id="167879.CPS_3445"/>
<name>Q47YK0_COLP3</name>
<protein>
    <submittedName>
        <fullName evidence="1">Uncharacterized protein</fullName>
    </submittedName>
</protein>
<sequence>MASINPTTVLISMNNIGHMTYKAELETIVPCLYAFKAINS</sequence>
<dbReference type="AlphaFoldDB" id="Q47YK0"/>
<accession>Q47YK0</accession>
<gene>
    <name evidence="1" type="ordered locus">CPS_3445</name>
</gene>
<reference evidence="1" key="1">
    <citation type="journal article" date="2005" name="Proc. Natl. Acad. Sci. U.S.A.">
        <title>The psychrophilic lifestyle as revealed by the genome sequence of Colwellia psychrerythraea 34H through genomic and proteomic analyses.</title>
        <authorList>
            <person name="Methe B.A."/>
            <person name="Nelson K.E."/>
            <person name="Deming J.W."/>
            <person name="Momen B."/>
            <person name="Melamud E."/>
            <person name="Zhang X."/>
            <person name="Moult J."/>
            <person name="Madupu R."/>
            <person name="Nelson W.C."/>
            <person name="Dodson R.J."/>
            <person name="Brinkac L.M."/>
            <person name="Daugherty S.C."/>
            <person name="Durkin A.S."/>
            <person name="DeBoy R.T."/>
            <person name="Kolonay J.F."/>
            <person name="Sullivan S.A."/>
            <person name="Zhou L."/>
            <person name="Davidsen T.M."/>
            <person name="Wu M."/>
            <person name="Huston A.L."/>
            <person name="Lewis M."/>
            <person name="Weaver B."/>
            <person name="Weidman J.F."/>
            <person name="Khouri H."/>
            <person name="Utterback T.R."/>
            <person name="Feldblyum T.V."/>
            <person name="Fraser C.M."/>
        </authorList>
    </citation>
    <scope>NUCLEOTIDE SEQUENCE [LARGE SCALE GENOMIC DNA]</scope>
    <source>
        <strain evidence="1">34H</strain>
    </source>
</reference>
<evidence type="ECO:0000313" key="2">
    <source>
        <dbReference type="Proteomes" id="UP000000547"/>
    </source>
</evidence>
<dbReference type="Proteomes" id="UP000000547">
    <property type="component" value="Chromosome"/>
</dbReference>
<dbReference type="HOGENOM" id="CLU_3288008_0_0_6"/>
<dbReference type="EMBL" id="CP000083">
    <property type="protein sequence ID" value="AAZ24483.1"/>
    <property type="molecule type" value="Genomic_DNA"/>
</dbReference>
<proteinExistence type="predicted"/>